<dbReference type="EMBL" id="MU001636">
    <property type="protein sequence ID" value="KAF2482785.1"/>
    <property type="molecule type" value="Genomic_DNA"/>
</dbReference>
<keyword evidence="2" id="KW-1185">Reference proteome</keyword>
<sequence length="442" mass="49457">MAASVVVDAKSSVLSADETRPTCRSCQQDGFSCEYTTVQFVQSKLTQVAKREPLSTIPSQVLMPRAVHDGLVASAYHVIHVEFMRDRLVSSESPAPFHTWPGFLADCDEFPLGRKCLSTLAQAFVGQTRGLPELSMSGTRSYLESVRSLQHALSLLSARSSNDTLLAVMILELYEMLMLSSHDGWIRHALGLAKIIEIRGPHSFCDPFSLKLFETNRFIVCLACLASSSPTFLSQAAWKRIPWQANPSSKDSMQCLLDSFADLTTLKSRISHDRPGATTRDEIQLIIDLLPQWREEWDAQNCGHACEVPNEDPDDRNIIPSVLTFSTTLVANCACIYNATMILAVSLTWLHTGDDGDFKHKSLAYTAAMDICKIVKNYIPQAAGQMSTQFTLLYPLRMAWTVFHRESHSQQQHWVERMLKQIILTGNTWSVASQTLLPFPRQ</sequence>
<evidence type="ECO:0000313" key="1">
    <source>
        <dbReference type="EMBL" id="KAF2482785.1"/>
    </source>
</evidence>
<accession>A0A6A6PSC5</accession>
<evidence type="ECO:0000313" key="2">
    <source>
        <dbReference type="Proteomes" id="UP000799767"/>
    </source>
</evidence>
<dbReference type="Proteomes" id="UP000799767">
    <property type="component" value="Unassembled WGS sequence"/>
</dbReference>
<evidence type="ECO:0008006" key="3">
    <source>
        <dbReference type="Google" id="ProtNLM"/>
    </source>
</evidence>
<dbReference type="InterPro" id="IPR053178">
    <property type="entry name" value="Osmoadaptation_assoc"/>
</dbReference>
<proteinExistence type="predicted"/>
<dbReference type="AlphaFoldDB" id="A0A6A6PSC5"/>
<dbReference type="RefSeq" id="XP_033589355.1">
    <property type="nucleotide sequence ID" value="XM_033729768.1"/>
</dbReference>
<dbReference type="OrthoDB" id="5126878at2759"/>
<dbReference type="Pfam" id="PF11951">
    <property type="entry name" value="Fungal_trans_2"/>
    <property type="match status" value="1"/>
</dbReference>
<dbReference type="PANTHER" id="PTHR38111:SF2">
    <property type="entry name" value="FINGER DOMAIN PROTEIN, PUTATIVE (AFU_ORTHOLOGUE AFUA_1G01560)-RELATED"/>
    <property type="match status" value="1"/>
</dbReference>
<dbReference type="PANTHER" id="PTHR38111">
    <property type="entry name" value="ZN(2)-C6 FUNGAL-TYPE DOMAIN-CONTAINING PROTEIN-RELATED"/>
    <property type="match status" value="1"/>
</dbReference>
<dbReference type="InterPro" id="IPR021858">
    <property type="entry name" value="Fun_TF"/>
</dbReference>
<dbReference type="GeneID" id="54470770"/>
<reference evidence="1" key="1">
    <citation type="journal article" date="2020" name="Stud. Mycol.">
        <title>101 Dothideomycetes genomes: a test case for predicting lifestyles and emergence of pathogens.</title>
        <authorList>
            <person name="Haridas S."/>
            <person name="Albert R."/>
            <person name="Binder M."/>
            <person name="Bloem J."/>
            <person name="Labutti K."/>
            <person name="Salamov A."/>
            <person name="Andreopoulos B."/>
            <person name="Baker S."/>
            <person name="Barry K."/>
            <person name="Bills G."/>
            <person name="Bluhm B."/>
            <person name="Cannon C."/>
            <person name="Castanera R."/>
            <person name="Culley D."/>
            <person name="Daum C."/>
            <person name="Ezra D."/>
            <person name="Gonzalez J."/>
            <person name="Henrissat B."/>
            <person name="Kuo A."/>
            <person name="Liang C."/>
            <person name="Lipzen A."/>
            <person name="Lutzoni F."/>
            <person name="Magnuson J."/>
            <person name="Mondo S."/>
            <person name="Nolan M."/>
            <person name="Ohm R."/>
            <person name="Pangilinan J."/>
            <person name="Park H.-J."/>
            <person name="Ramirez L."/>
            <person name="Alfaro M."/>
            <person name="Sun H."/>
            <person name="Tritt A."/>
            <person name="Yoshinaga Y."/>
            <person name="Zwiers L.-H."/>
            <person name="Turgeon B."/>
            <person name="Goodwin S."/>
            <person name="Spatafora J."/>
            <person name="Crous P."/>
            <person name="Grigoriev I."/>
        </authorList>
    </citation>
    <scope>NUCLEOTIDE SEQUENCE</scope>
    <source>
        <strain evidence="1">CBS 113389</strain>
    </source>
</reference>
<gene>
    <name evidence="1" type="ORF">BDY17DRAFT_166356</name>
</gene>
<protein>
    <recommendedName>
        <fullName evidence="3">Zn(2)-C6 fungal-type domain-containing protein</fullName>
    </recommendedName>
</protein>
<name>A0A6A6PSC5_9PEZI</name>
<organism evidence="1 2">
    <name type="scientific">Neohortaea acidophila</name>
    <dbReference type="NCBI Taxonomy" id="245834"/>
    <lineage>
        <taxon>Eukaryota</taxon>
        <taxon>Fungi</taxon>
        <taxon>Dikarya</taxon>
        <taxon>Ascomycota</taxon>
        <taxon>Pezizomycotina</taxon>
        <taxon>Dothideomycetes</taxon>
        <taxon>Dothideomycetidae</taxon>
        <taxon>Mycosphaerellales</taxon>
        <taxon>Teratosphaeriaceae</taxon>
        <taxon>Neohortaea</taxon>
    </lineage>
</organism>